<feature type="compositionally biased region" description="Acidic residues" evidence="9">
    <location>
        <begin position="648"/>
        <end position="672"/>
    </location>
</feature>
<dbReference type="InterPro" id="IPR004179">
    <property type="entry name" value="Sec63-dom"/>
</dbReference>
<dbReference type="Gene3D" id="1.10.287.110">
    <property type="entry name" value="DnaJ domain"/>
    <property type="match status" value="1"/>
</dbReference>
<dbReference type="GO" id="GO:0006620">
    <property type="term" value="P:post-translational protein targeting to endoplasmic reticulum membrane"/>
    <property type="evidence" value="ECO:0007669"/>
    <property type="project" value="TreeGrafter"/>
</dbReference>
<feature type="domain" description="J" evidence="11">
    <location>
        <begin position="109"/>
        <end position="179"/>
    </location>
</feature>
<dbReference type="InterPro" id="IPR001623">
    <property type="entry name" value="DnaJ_domain"/>
</dbReference>
<name>A0A409XYJ5_9AGAR</name>
<organism evidence="12 13">
    <name type="scientific">Gymnopilus dilepis</name>
    <dbReference type="NCBI Taxonomy" id="231916"/>
    <lineage>
        <taxon>Eukaryota</taxon>
        <taxon>Fungi</taxon>
        <taxon>Dikarya</taxon>
        <taxon>Basidiomycota</taxon>
        <taxon>Agaricomycotina</taxon>
        <taxon>Agaricomycetes</taxon>
        <taxon>Agaricomycetidae</taxon>
        <taxon>Agaricales</taxon>
        <taxon>Agaricineae</taxon>
        <taxon>Hymenogastraceae</taxon>
        <taxon>Gymnopilus</taxon>
    </lineage>
</organism>
<dbReference type="Gene3D" id="2.60.40.150">
    <property type="entry name" value="C2 domain"/>
    <property type="match status" value="1"/>
</dbReference>
<keyword evidence="8" id="KW-0143">Chaperone</keyword>
<dbReference type="GO" id="GO:0031207">
    <property type="term" value="C:Sec62/Sec63 complex"/>
    <property type="evidence" value="ECO:0007669"/>
    <property type="project" value="TreeGrafter"/>
</dbReference>
<dbReference type="CDD" id="cd06257">
    <property type="entry name" value="DnaJ"/>
    <property type="match status" value="1"/>
</dbReference>
<evidence type="ECO:0000259" key="11">
    <source>
        <dbReference type="PROSITE" id="PS50076"/>
    </source>
</evidence>
<evidence type="ECO:0000256" key="1">
    <source>
        <dbReference type="ARBA" id="ARBA00004477"/>
    </source>
</evidence>
<dbReference type="SUPFAM" id="SSF158702">
    <property type="entry name" value="Sec63 N-terminal domain-like"/>
    <property type="match status" value="1"/>
</dbReference>
<comment type="caution">
    <text evidence="12">The sequence shown here is derived from an EMBL/GenBank/DDBJ whole genome shotgun (WGS) entry which is preliminary data.</text>
</comment>
<evidence type="ECO:0000256" key="9">
    <source>
        <dbReference type="SAM" id="MobiDB-lite"/>
    </source>
</evidence>
<dbReference type="PRINTS" id="PR00625">
    <property type="entry name" value="JDOMAIN"/>
</dbReference>
<keyword evidence="5" id="KW-0653">Protein transport</keyword>
<dbReference type="InterPro" id="IPR014756">
    <property type="entry name" value="Ig_E-set"/>
</dbReference>
<sequence length="672" mass="75473">MATYEYDEAGVMAAYFLITFLALVLVPLTISSLTKGSGGSFGFLCKKIADGCQCTPCIERRKLIRKQEGGSIFSLNLSRRTYFLIGGWSLFAFVCYRVSQLKVENKIYNPFEILGINTNTEDKEIKSHFKKLSKLYHPDKVKVTANLTIEAIQDRFVQITKAYKALTDERIKENWIKYNHPDGPQSTTMGIALPKWIVEGQNRIWVLAAYGVLFGGALPALVGRWWFGSRQKTKDGIHAQSATAFFKSLKEESTIEECVAALGKAYKWELAPGKTKASAELDELEKEIKQQLGPKWTEVRRLTQDYDGELHESRRKALVLLYAHLLRMEVKDAGLKKQQTEVLLQTPLLLNALLNVSIARTWLLPTLSIMRLYAYIAQALPLNASERLRLTQLPGLTKDDITEIAPKARGMEDLLHELEEKHDERLSDVKKAVEKWGKVDIVDATFKVIGERIVTPSAIIYLLVKLRLTPPGTSSQTEEKEPTVEEKKKSVVAEEQRDEKFLTSRGEAEELPGSKASAFAAHAPYWPGTRKPSWWIVLADDKSNRVVVPPIRITDIPYAQPGVEGDYRRYKLQFQGPPNTGLFTWKVYVVSDTFAGEEAVKDISLKIEDPPTTEDVPTEDEISDPDEDTIAGQMAAMRGGKVKKRVEEEESDEESGTDDDQSSGDSSDSDSD</sequence>
<evidence type="ECO:0000256" key="4">
    <source>
        <dbReference type="ARBA" id="ARBA00022824"/>
    </source>
</evidence>
<dbReference type="InterPro" id="IPR036869">
    <property type="entry name" value="J_dom_sf"/>
</dbReference>
<evidence type="ECO:0000256" key="10">
    <source>
        <dbReference type="SAM" id="Phobius"/>
    </source>
</evidence>
<dbReference type="OrthoDB" id="1734229at2759"/>
<gene>
    <name evidence="12" type="ORF">CVT26_015977</name>
</gene>
<dbReference type="InParanoid" id="A0A409XYJ5"/>
<feature type="transmembrane region" description="Helical" evidence="10">
    <location>
        <begin position="81"/>
        <end position="99"/>
    </location>
</feature>
<evidence type="ECO:0000313" key="12">
    <source>
        <dbReference type="EMBL" id="PPQ95847.1"/>
    </source>
</evidence>
<keyword evidence="13" id="KW-1185">Reference proteome</keyword>
<feature type="compositionally biased region" description="Acidic residues" evidence="9">
    <location>
        <begin position="616"/>
        <end position="629"/>
    </location>
</feature>
<protein>
    <recommendedName>
        <fullName evidence="11">J domain-containing protein</fullName>
    </recommendedName>
</protein>
<evidence type="ECO:0000256" key="8">
    <source>
        <dbReference type="ARBA" id="ARBA00023186"/>
    </source>
</evidence>
<keyword evidence="7 10" id="KW-0472">Membrane</keyword>
<dbReference type="SUPFAM" id="SSF81296">
    <property type="entry name" value="E set domains"/>
    <property type="match status" value="1"/>
</dbReference>
<keyword evidence="3 10" id="KW-0812">Transmembrane</keyword>
<evidence type="ECO:0000256" key="2">
    <source>
        <dbReference type="ARBA" id="ARBA00022448"/>
    </source>
</evidence>
<dbReference type="InterPro" id="IPR035892">
    <property type="entry name" value="C2_domain_sf"/>
</dbReference>
<reference evidence="12 13" key="1">
    <citation type="journal article" date="2018" name="Evol. Lett.">
        <title>Horizontal gene cluster transfer increased hallucinogenic mushroom diversity.</title>
        <authorList>
            <person name="Reynolds H.T."/>
            <person name="Vijayakumar V."/>
            <person name="Gluck-Thaler E."/>
            <person name="Korotkin H.B."/>
            <person name="Matheny P.B."/>
            <person name="Slot J.C."/>
        </authorList>
    </citation>
    <scope>NUCLEOTIDE SEQUENCE [LARGE SCALE GENOMIC DNA]</scope>
    <source>
        <strain evidence="12 13">SRW20</strain>
    </source>
</reference>
<dbReference type="Pfam" id="PF00226">
    <property type="entry name" value="DnaJ"/>
    <property type="match status" value="1"/>
</dbReference>
<comment type="subcellular location">
    <subcellularLocation>
        <location evidence="1">Endoplasmic reticulum membrane</location>
        <topology evidence="1">Multi-pass membrane protein</topology>
    </subcellularLocation>
</comment>
<evidence type="ECO:0000313" key="13">
    <source>
        <dbReference type="Proteomes" id="UP000284706"/>
    </source>
</evidence>
<dbReference type="Proteomes" id="UP000284706">
    <property type="component" value="Unassembled WGS sequence"/>
</dbReference>
<dbReference type="AlphaFoldDB" id="A0A409XYJ5"/>
<feature type="compositionally biased region" description="Basic and acidic residues" evidence="9">
    <location>
        <begin position="477"/>
        <end position="507"/>
    </location>
</feature>
<dbReference type="GO" id="GO:0006614">
    <property type="term" value="P:SRP-dependent cotranslational protein targeting to membrane"/>
    <property type="evidence" value="ECO:0007669"/>
    <property type="project" value="TreeGrafter"/>
</dbReference>
<dbReference type="FunFam" id="1.10.287.110:FF:000039">
    <property type="entry name" value="Protein translocation complex component (Npl1)"/>
    <property type="match status" value="1"/>
</dbReference>
<evidence type="ECO:0000256" key="6">
    <source>
        <dbReference type="ARBA" id="ARBA00022989"/>
    </source>
</evidence>
<feature type="transmembrane region" description="Helical" evidence="10">
    <location>
        <begin position="204"/>
        <end position="227"/>
    </location>
</feature>
<feature type="transmembrane region" description="Helical" evidence="10">
    <location>
        <begin position="12"/>
        <end position="30"/>
    </location>
</feature>
<accession>A0A409XYJ5</accession>
<evidence type="ECO:0000256" key="3">
    <source>
        <dbReference type="ARBA" id="ARBA00022692"/>
    </source>
</evidence>
<dbReference type="Pfam" id="PF02889">
    <property type="entry name" value="Sec63"/>
    <property type="match status" value="1"/>
</dbReference>
<dbReference type="GO" id="GO:0003723">
    <property type="term" value="F:RNA binding"/>
    <property type="evidence" value="ECO:0007669"/>
    <property type="project" value="TreeGrafter"/>
</dbReference>
<dbReference type="PANTHER" id="PTHR24075:SF0">
    <property type="entry name" value="TRANSLOCATION PROTEIN SEC63 HOMOLOG"/>
    <property type="match status" value="1"/>
</dbReference>
<feature type="region of interest" description="Disordered" evidence="9">
    <location>
        <begin position="605"/>
        <end position="672"/>
    </location>
</feature>
<dbReference type="SMART" id="SM00973">
    <property type="entry name" value="Sec63"/>
    <property type="match status" value="1"/>
</dbReference>
<evidence type="ECO:0000256" key="5">
    <source>
        <dbReference type="ARBA" id="ARBA00022927"/>
    </source>
</evidence>
<dbReference type="Gene3D" id="1.10.3380.10">
    <property type="entry name" value="Sec63 N-terminal domain-like domain"/>
    <property type="match status" value="1"/>
</dbReference>
<dbReference type="EMBL" id="NHYE01001410">
    <property type="protein sequence ID" value="PPQ95847.1"/>
    <property type="molecule type" value="Genomic_DNA"/>
</dbReference>
<dbReference type="PANTHER" id="PTHR24075">
    <property type="entry name" value="SEC63 DOMAIN-CONTAINING"/>
    <property type="match status" value="1"/>
</dbReference>
<dbReference type="FunCoup" id="A0A409XYJ5">
    <property type="interactions" value="529"/>
</dbReference>
<keyword evidence="4" id="KW-0256">Endoplasmic reticulum</keyword>
<feature type="region of interest" description="Disordered" evidence="9">
    <location>
        <begin position="472"/>
        <end position="507"/>
    </location>
</feature>
<dbReference type="PROSITE" id="PS50076">
    <property type="entry name" value="DNAJ_2"/>
    <property type="match status" value="1"/>
</dbReference>
<dbReference type="GO" id="GO:0008320">
    <property type="term" value="F:protein transmembrane transporter activity"/>
    <property type="evidence" value="ECO:0007669"/>
    <property type="project" value="TreeGrafter"/>
</dbReference>
<keyword evidence="6 10" id="KW-1133">Transmembrane helix</keyword>
<evidence type="ECO:0000256" key="7">
    <source>
        <dbReference type="ARBA" id="ARBA00023136"/>
    </source>
</evidence>
<dbReference type="STRING" id="231916.A0A409XYJ5"/>
<dbReference type="SUPFAM" id="SSF46565">
    <property type="entry name" value="Chaperone J-domain"/>
    <property type="match status" value="1"/>
</dbReference>
<keyword evidence="2" id="KW-0813">Transport</keyword>
<dbReference type="SMART" id="SM00271">
    <property type="entry name" value="DnaJ"/>
    <property type="match status" value="1"/>
</dbReference>
<proteinExistence type="predicted"/>